<dbReference type="AlphaFoldDB" id="A0AAW2NFT2"/>
<dbReference type="Pfam" id="PF02182">
    <property type="entry name" value="SAD_SRA"/>
    <property type="match status" value="1"/>
</dbReference>
<evidence type="ECO:0000256" key="1">
    <source>
        <dbReference type="ARBA" id="ARBA00004286"/>
    </source>
</evidence>
<gene>
    <name evidence="6" type="ORF">Scaly_1835300</name>
</gene>
<dbReference type="EMBL" id="JACGWM010000011">
    <property type="protein sequence ID" value="KAL0341727.1"/>
    <property type="molecule type" value="Genomic_DNA"/>
</dbReference>
<sequence>MWPNSSCPTDAANGVQGRGFGVWGFGVWVFALGFWGLGFGFRGLGLVFGFGVLGFRGVGVGVGGWGLGFGVRGSGFGVWVRGSGFGVRGSGFGVQGSGFRVQGSGFRVFFFFWFEEHDTELLEERKAEPKGEGKGTKHVHLEVAERLKAEEGVWESAEKSFGHIPDIEIGDQLQFRAELAVVGLHFQLISGIDYVTLAGKKFATSIVNSGQYQNEAKALDVLIYWGQGGNPKITDKSHISSREPTLFSLPSAIFPASSALQEDAS</sequence>
<dbReference type="SUPFAM" id="SSF88697">
    <property type="entry name" value="PUA domain-like"/>
    <property type="match status" value="1"/>
</dbReference>
<keyword evidence="4" id="KW-1133">Transmembrane helix</keyword>
<proteinExistence type="predicted"/>
<keyword evidence="4" id="KW-0812">Transmembrane</keyword>
<feature type="transmembrane region" description="Helical" evidence="4">
    <location>
        <begin position="20"/>
        <end position="39"/>
    </location>
</feature>
<dbReference type="GO" id="GO:0005634">
    <property type="term" value="C:nucleus"/>
    <property type="evidence" value="ECO:0007669"/>
    <property type="project" value="UniProtKB-SubCell"/>
</dbReference>
<feature type="domain" description="YDG" evidence="5">
    <location>
        <begin position="162"/>
        <end position="265"/>
    </location>
</feature>
<keyword evidence="2 3" id="KW-0539">Nucleus</keyword>
<evidence type="ECO:0000259" key="5">
    <source>
        <dbReference type="PROSITE" id="PS51015"/>
    </source>
</evidence>
<comment type="subcellular location">
    <subcellularLocation>
        <location evidence="1">Chromosome</location>
    </subcellularLocation>
    <subcellularLocation>
        <location evidence="3">Nucleus</location>
    </subcellularLocation>
</comment>
<dbReference type="GO" id="GO:0003690">
    <property type="term" value="F:double-stranded DNA binding"/>
    <property type="evidence" value="ECO:0007669"/>
    <property type="project" value="TreeGrafter"/>
</dbReference>
<evidence type="ECO:0000256" key="3">
    <source>
        <dbReference type="PROSITE-ProRule" id="PRU00358"/>
    </source>
</evidence>
<dbReference type="InterPro" id="IPR051357">
    <property type="entry name" value="H3K9_HMTase_SUVAR3-9"/>
</dbReference>
<dbReference type="InterPro" id="IPR015947">
    <property type="entry name" value="PUA-like_sf"/>
</dbReference>
<comment type="caution">
    <text evidence="6">The sequence shown here is derived from an EMBL/GenBank/DDBJ whole genome shotgun (WGS) entry which is preliminary data.</text>
</comment>
<dbReference type="PANTHER" id="PTHR45660">
    <property type="entry name" value="HISTONE-LYSINE N-METHYLTRANSFERASE SETMAR"/>
    <property type="match status" value="1"/>
</dbReference>
<dbReference type="GO" id="GO:0042054">
    <property type="term" value="F:histone methyltransferase activity"/>
    <property type="evidence" value="ECO:0007669"/>
    <property type="project" value="TreeGrafter"/>
</dbReference>
<organism evidence="6">
    <name type="scientific">Sesamum calycinum</name>
    <dbReference type="NCBI Taxonomy" id="2727403"/>
    <lineage>
        <taxon>Eukaryota</taxon>
        <taxon>Viridiplantae</taxon>
        <taxon>Streptophyta</taxon>
        <taxon>Embryophyta</taxon>
        <taxon>Tracheophyta</taxon>
        <taxon>Spermatophyta</taxon>
        <taxon>Magnoliopsida</taxon>
        <taxon>eudicotyledons</taxon>
        <taxon>Gunneridae</taxon>
        <taxon>Pentapetalae</taxon>
        <taxon>asterids</taxon>
        <taxon>lamiids</taxon>
        <taxon>Lamiales</taxon>
        <taxon>Pedaliaceae</taxon>
        <taxon>Sesamum</taxon>
    </lineage>
</organism>
<dbReference type="GO" id="GO:0005694">
    <property type="term" value="C:chromosome"/>
    <property type="evidence" value="ECO:0007669"/>
    <property type="project" value="UniProtKB-SubCell"/>
</dbReference>
<reference evidence="6" key="1">
    <citation type="submission" date="2020-06" db="EMBL/GenBank/DDBJ databases">
        <authorList>
            <person name="Li T."/>
            <person name="Hu X."/>
            <person name="Zhang T."/>
            <person name="Song X."/>
            <person name="Zhang H."/>
            <person name="Dai N."/>
            <person name="Sheng W."/>
            <person name="Hou X."/>
            <person name="Wei L."/>
        </authorList>
    </citation>
    <scope>NUCLEOTIDE SEQUENCE</scope>
    <source>
        <strain evidence="6">KEN8</strain>
        <tissue evidence="6">Leaf</tissue>
    </source>
</reference>
<dbReference type="PANTHER" id="PTHR45660:SF46">
    <property type="entry name" value="HISTONE-LYSINE N-METHYLTRANSFERASE, H3 LYSINE-9 SPECIFIC SUVH6"/>
    <property type="match status" value="1"/>
</dbReference>
<dbReference type="InterPro" id="IPR003105">
    <property type="entry name" value="SRA_YDG"/>
</dbReference>
<reference evidence="6" key="2">
    <citation type="journal article" date="2024" name="Plant">
        <title>Genomic evolution and insights into agronomic trait innovations of Sesamum species.</title>
        <authorList>
            <person name="Miao H."/>
            <person name="Wang L."/>
            <person name="Qu L."/>
            <person name="Liu H."/>
            <person name="Sun Y."/>
            <person name="Le M."/>
            <person name="Wang Q."/>
            <person name="Wei S."/>
            <person name="Zheng Y."/>
            <person name="Lin W."/>
            <person name="Duan Y."/>
            <person name="Cao H."/>
            <person name="Xiong S."/>
            <person name="Wang X."/>
            <person name="Wei L."/>
            <person name="Li C."/>
            <person name="Ma Q."/>
            <person name="Ju M."/>
            <person name="Zhao R."/>
            <person name="Li G."/>
            <person name="Mu C."/>
            <person name="Tian Q."/>
            <person name="Mei H."/>
            <person name="Zhang T."/>
            <person name="Gao T."/>
            <person name="Zhang H."/>
        </authorList>
    </citation>
    <scope>NUCLEOTIDE SEQUENCE</scope>
    <source>
        <strain evidence="6">KEN8</strain>
    </source>
</reference>
<keyword evidence="4" id="KW-0472">Membrane</keyword>
<dbReference type="Gene3D" id="2.30.280.10">
    <property type="entry name" value="SRA-YDG"/>
    <property type="match status" value="1"/>
</dbReference>
<protein>
    <submittedName>
        <fullName evidence="6">YDG domain-containing protein</fullName>
    </submittedName>
</protein>
<dbReference type="SMART" id="SM00466">
    <property type="entry name" value="SRA"/>
    <property type="match status" value="1"/>
</dbReference>
<feature type="transmembrane region" description="Helical" evidence="4">
    <location>
        <begin position="46"/>
        <end position="67"/>
    </location>
</feature>
<evidence type="ECO:0000256" key="4">
    <source>
        <dbReference type="SAM" id="Phobius"/>
    </source>
</evidence>
<name>A0AAW2NFT2_9LAMI</name>
<evidence type="ECO:0000313" key="6">
    <source>
        <dbReference type="EMBL" id="KAL0341727.1"/>
    </source>
</evidence>
<dbReference type="InterPro" id="IPR036987">
    <property type="entry name" value="SRA-YDG_sf"/>
</dbReference>
<dbReference type="PROSITE" id="PS51015">
    <property type="entry name" value="YDG"/>
    <property type="match status" value="1"/>
</dbReference>
<evidence type="ECO:0000256" key="2">
    <source>
        <dbReference type="ARBA" id="ARBA00023242"/>
    </source>
</evidence>
<accession>A0AAW2NFT2</accession>